<organism evidence="2 3">
    <name type="scientific">Saccharomonospora piscinae</name>
    <dbReference type="NCBI Taxonomy" id="687388"/>
    <lineage>
        <taxon>Bacteria</taxon>
        <taxon>Bacillati</taxon>
        <taxon>Actinomycetota</taxon>
        <taxon>Actinomycetes</taxon>
        <taxon>Pseudonocardiales</taxon>
        <taxon>Pseudonocardiaceae</taxon>
        <taxon>Saccharomonospora</taxon>
    </lineage>
</organism>
<dbReference type="Proteomes" id="UP000192591">
    <property type="component" value="Unassembled WGS sequence"/>
</dbReference>
<protein>
    <submittedName>
        <fullName evidence="2">Phosphoheptose isomerase</fullName>
    </submittedName>
</protein>
<feature type="domain" description="SIS" evidence="1">
    <location>
        <begin position="63"/>
        <end position="218"/>
    </location>
</feature>
<dbReference type="InterPro" id="IPR050099">
    <property type="entry name" value="SIS_GmhA/DiaA_subfam"/>
</dbReference>
<keyword evidence="2" id="KW-0413">Isomerase</keyword>
<dbReference type="EMBL" id="MWIH01000008">
    <property type="protein sequence ID" value="OQO89852.1"/>
    <property type="molecule type" value="Genomic_DNA"/>
</dbReference>
<name>A0A1V8ZY96_SACPI</name>
<dbReference type="CDD" id="cd05006">
    <property type="entry name" value="SIS_GmhA"/>
    <property type="match status" value="1"/>
</dbReference>
<dbReference type="GO" id="GO:0016853">
    <property type="term" value="F:isomerase activity"/>
    <property type="evidence" value="ECO:0007669"/>
    <property type="project" value="UniProtKB-KW"/>
</dbReference>
<dbReference type="AlphaFoldDB" id="A0A1V8ZY96"/>
<dbReference type="Gene3D" id="3.40.50.10490">
    <property type="entry name" value="Glucose-6-phosphate isomerase like protein, domain 1"/>
    <property type="match status" value="1"/>
</dbReference>
<evidence type="ECO:0000259" key="1">
    <source>
        <dbReference type="PROSITE" id="PS51464"/>
    </source>
</evidence>
<dbReference type="GO" id="GO:1901135">
    <property type="term" value="P:carbohydrate derivative metabolic process"/>
    <property type="evidence" value="ECO:0007669"/>
    <property type="project" value="InterPro"/>
</dbReference>
<comment type="caution">
    <text evidence="2">The sequence shown here is derived from an EMBL/GenBank/DDBJ whole genome shotgun (WGS) entry which is preliminary data.</text>
</comment>
<accession>A0A1V8ZY96</accession>
<dbReference type="InterPro" id="IPR035461">
    <property type="entry name" value="GmhA/DiaA"/>
</dbReference>
<dbReference type="GO" id="GO:0097367">
    <property type="term" value="F:carbohydrate derivative binding"/>
    <property type="evidence" value="ECO:0007669"/>
    <property type="project" value="InterPro"/>
</dbReference>
<evidence type="ECO:0000313" key="3">
    <source>
        <dbReference type="Proteomes" id="UP000192591"/>
    </source>
</evidence>
<dbReference type="PANTHER" id="PTHR30390">
    <property type="entry name" value="SEDOHEPTULOSE 7-PHOSPHATE ISOMERASE / DNAA INITIATOR-ASSOCIATING FACTOR FOR REPLICATION INITIATION"/>
    <property type="match status" value="1"/>
</dbReference>
<dbReference type="InterPro" id="IPR001347">
    <property type="entry name" value="SIS_dom"/>
</dbReference>
<dbReference type="InterPro" id="IPR046348">
    <property type="entry name" value="SIS_dom_sf"/>
</dbReference>
<dbReference type="RefSeq" id="WP_081194007.1">
    <property type="nucleotide sequence ID" value="NZ_MWIH01000008.1"/>
</dbReference>
<dbReference type="SUPFAM" id="SSF53697">
    <property type="entry name" value="SIS domain"/>
    <property type="match status" value="1"/>
</dbReference>
<dbReference type="STRING" id="1962155.B1813_18565"/>
<evidence type="ECO:0000313" key="2">
    <source>
        <dbReference type="EMBL" id="OQO89852.1"/>
    </source>
</evidence>
<keyword evidence="3" id="KW-1185">Reference proteome</keyword>
<proteinExistence type="predicted"/>
<dbReference type="Pfam" id="PF13580">
    <property type="entry name" value="SIS_2"/>
    <property type="match status" value="1"/>
</dbReference>
<dbReference type="PROSITE" id="PS51464">
    <property type="entry name" value="SIS"/>
    <property type="match status" value="1"/>
</dbReference>
<reference evidence="2 3" key="1">
    <citation type="submission" date="2017-02" db="EMBL/GenBank/DDBJ databases">
        <title>Draft genome of Saccharomonospora sp. 154.</title>
        <authorList>
            <person name="Alonso-Carmona G.S."/>
            <person name="De La Haba R."/>
            <person name="Vera-Gargallo B."/>
            <person name="Sandoval-Trujillo A.H."/>
            <person name="Ramirez-Duran N."/>
            <person name="Ventosa A."/>
        </authorList>
    </citation>
    <scope>NUCLEOTIDE SEQUENCE [LARGE SCALE GENOMIC DNA]</scope>
    <source>
        <strain evidence="2 3">LRS4.154</strain>
    </source>
</reference>
<gene>
    <name evidence="2" type="ORF">B1813_18565</name>
</gene>
<sequence>MTDAMSSLYPFLSPATGGDAASVDAVLAEVRESTRDKAREIMELRGRVHREQGHLLAECGAALAERFARGGRLFSFGNGGSSTDAADLATQFLDPPPGTRPLPAFALTADAAVVTALSNDVGFDLVFSRQLAALGRPDDIAVGLSTSGNSANLLTAFGQAKRAGMLTVGITGDTGGRMAELDCLDFLFAVPSPSVHRVQEAQTTIYHVLAELAAEGVR</sequence>